<dbReference type="Gene3D" id="1.25.40.20">
    <property type="entry name" value="Ankyrin repeat-containing domain"/>
    <property type="match status" value="2"/>
</dbReference>
<protein>
    <submittedName>
        <fullName evidence="3">Uncharacterized protein</fullName>
    </submittedName>
</protein>
<evidence type="ECO:0000313" key="4">
    <source>
        <dbReference type="Proteomes" id="UP000694553"/>
    </source>
</evidence>
<dbReference type="PANTHER" id="PTHR24198">
    <property type="entry name" value="ANKYRIN REPEAT AND PROTEIN KINASE DOMAIN-CONTAINING PROTEIN"/>
    <property type="match status" value="1"/>
</dbReference>
<dbReference type="InterPro" id="IPR036770">
    <property type="entry name" value="Ankyrin_rpt-contain_sf"/>
</dbReference>
<reference evidence="4" key="1">
    <citation type="submission" date="2019-10" db="EMBL/GenBank/DDBJ databases">
        <title>Corvus moneduloides (New Caledonian crow) genome, bCorMon1, primary haplotype.</title>
        <authorList>
            <person name="Rutz C."/>
            <person name="Fungtammasan C."/>
            <person name="Mountcastle J."/>
            <person name="Formenti G."/>
            <person name="Chow W."/>
            <person name="Howe K."/>
            <person name="Steele M.P."/>
            <person name="Fernandes J."/>
            <person name="Gilbert M.T.P."/>
            <person name="Fedrigo O."/>
            <person name="Jarvis E.D."/>
            <person name="Gemmell N."/>
        </authorList>
    </citation>
    <scope>NUCLEOTIDE SEQUENCE [LARGE SCALE GENOMIC DNA]</scope>
</reference>
<evidence type="ECO:0000256" key="1">
    <source>
        <dbReference type="ARBA" id="ARBA00022737"/>
    </source>
</evidence>
<organism evidence="3 4">
    <name type="scientific">Corvus moneduloides</name>
    <name type="common">New Caledonian crow</name>
    <dbReference type="NCBI Taxonomy" id="1196302"/>
    <lineage>
        <taxon>Eukaryota</taxon>
        <taxon>Metazoa</taxon>
        <taxon>Chordata</taxon>
        <taxon>Craniata</taxon>
        <taxon>Vertebrata</taxon>
        <taxon>Euteleostomi</taxon>
        <taxon>Archelosauria</taxon>
        <taxon>Archosauria</taxon>
        <taxon>Dinosauria</taxon>
        <taxon>Saurischia</taxon>
        <taxon>Theropoda</taxon>
        <taxon>Coelurosauria</taxon>
        <taxon>Aves</taxon>
        <taxon>Neognathae</taxon>
        <taxon>Neoaves</taxon>
        <taxon>Telluraves</taxon>
        <taxon>Australaves</taxon>
        <taxon>Passeriformes</taxon>
        <taxon>Corvoidea</taxon>
        <taxon>Corvidae</taxon>
        <taxon>Corvus</taxon>
    </lineage>
</organism>
<sequence>MKQGQVSGLQELVNLTCALEETDQREWLPLPEVAARPIPQILEITLDASYKSTWEYKTCNGKIALTLAAKTSCVKNVQMILEKGIYPSTINYKGETPLLLGNCLLCLGLSNMTNSTSSLFNTQPSTPIKHCSAMHEAAKQRCTDIVDLLTNDGNVNIKGGDVKTLADDCASVLFKTAGGRSLGCIALLLEYGGSGNVPNEAGLLPIHKVACEYELGLYIFSKKKSHSAVDGQNQFLELVIENGLDVNTLLTEHVTSDTYNLKERWMEGKLHFTVLFLTVRSFAPKYSMELLLLSHGYNVEMCLDFMCQGIFRNSSVRHLAGKVVSVFVDYMDYVPLKIPQTGVCSQVQLLYVHISRLGKI</sequence>
<accession>A0A8C3H1B2</accession>
<evidence type="ECO:0000313" key="3">
    <source>
        <dbReference type="Ensembl" id="ENSCMUP00000019804.2"/>
    </source>
</evidence>
<evidence type="ECO:0000256" key="2">
    <source>
        <dbReference type="ARBA" id="ARBA00023043"/>
    </source>
</evidence>
<keyword evidence="2" id="KW-0040">ANK repeat</keyword>
<keyword evidence="1" id="KW-0677">Repeat</keyword>
<reference evidence="3" key="3">
    <citation type="submission" date="2025-09" db="UniProtKB">
        <authorList>
            <consortium name="Ensembl"/>
        </authorList>
    </citation>
    <scope>IDENTIFICATION</scope>
</reference>
<proteinExistence type="predicted"/>
<name>A0A8C3H1B2_CORMO</name>
<dbReference type="InterPro" id="IPR002110">
    <property type="entry name" value="Ankyrin_rpt"/>
</dbReference>
<dbReference type="SUPFAM" id="SSF48403">
    <property type="entry name" value="Ankyrin repeat"/>
    <property type="match status" value="1"/>
</dbReference>
<reference evidence="3" key="2">
    <citation type="submission" date="2025-08" db="UniProtKB">
        <authorList>
            <consortium name="Ensembl"/>
        </authorList>
    </citation>
    <scope>IDENTIFICATION</scope>
</reference>
<dbReference type="PANTHER" id="PTHR24198:SF195">
    <property type="entry name" value="DEATH DOMAIN-CONTAINING PROTEIN"/>
    <property type="match status" value="1"/>
</dbReference>
<dbReference type="SMART" id="SM00248">
    <property type="entry name" value="ANK"/>
    <property type="match status" value="4"/>
</dbReference>
<dbReference type="AlphaFoldDB" id="A0A8C3H1B2"/>
<dbReference type="Proteomes" id="UP000694553">
    <property type="component" value="Unassembled WGS sequence"/>
</dbReference>
<dbReference type="Ensembl" id="ENSCMUT00000021274.2">
    <property type="protein sequence ID" value="ENSCMUP00000019804.2"/>
    <property type="gene ID" value="ENSCMUG00000012231.2"/>
</dbReference>
<accession>A0A8U7N3E1</accession>
<keyword evidence="4" id="KW-1185">Reference proteome</keyword>